<dbReference type="KEGG" id="shx:MS3_00008244"/>
<gene>
    <name evidence="1" type="ORF">MS3_09775</name>
</gene>
<reference evidence="1" key="1">
    <citation type="journal article" date="2012" name="Nat. Genet.">
        <title>Whole-genome sequence of Schistosoma haematobium.</title>
        <authorList>
            <person name="Young N.D."/>
            <person name="Jex A.R."/>
            <person name="Li B."/>
            <person name="Liu S."/>
            <person name="Yang L."/>
            <person name="Xiong Z."/>
            <person name="Li Y."/>
            <person name="Cantacessi C."/>
            <person name="Hall R.S."/>
            <person name="Xu X."/>
            <person name="Chen F."/>
            <person name="Wu X."/>
            <person name="Zerlotini A."/>
            <person name="Oliveira G."/>
            <person name="Hofmann A."/>
            <person name="Zhang G."/>
            <person name="Fang X."/>
            <person name="Kang Y."/>
            <person name="Campbell B.E."/>
            <person name="Loukas A."/>
            <person name="Ranganathan S."/>
            <person name="Rollinson D."/>
            <person name="Rinaldi G."/>
            <person name="Brindley P.J."/>
            <person name="Yang H."/>
            <person name="Wang J."/>
            <person name="Wang J."/>
            <person name="Gasser R.B."/>
        </authorList>
    </citation>
    <scope>NUCLEOTIDE SEQUENCE [LARGE SCALE GENOMIC DNA]</scope>
</reference>
<protein>
    <submittedName>
        <fullName evidence="1">Uncharacterized protein</fullName>
    </submittedName>
</protein>
<dbReference type="RefSeq" id="XP_012801032.2">
    <property type="nucleotide sequence ID" value="XM_012945578.2"/>
</dbReference>
<dbReference type="EMBL" id="KL251795">
    <property type="protein sequence ID" value="KGB41267.1"/>
    <property type="molecule type" value="Genomic_DNA"/>
</dbReference>
<evidence type="ECO:0000313" key="1">
    <source>
        <dbReference type="EMBL" id="KGB41267.1"/>
    </source>
</evidence>
<dbReference type="STRING" id="6185.A0A095A380"/>
<dbReference type="AlphaFoldDB" id="A0A095A380"/>
<sequence>MLRFLTRTGIYHLTKHRNMSSSSSTTLTPIPVTLQQISLHSSSINNSLLNSVGRDRKHCKFIPHSKKDDKY</sequence>
<organism evidence="1">
    <name type="scientific">Schistosoma haematobium</name>
    <name type="common">Blood fluke</name>
    <dbReference type="NCBI Taxonomy" id="6185"/>
    <lineage>
        <taxon>Eukaryota</taxon>
        <taxon>Metazoa</taxon>
        <taxon>Spiralia</taxon>
        <taxon>Lophotrochozoa</taxon>
        <taxon>Platyhelminthes</taxon>
        <taxon>Trematoda</taxon>
        <taxon>Digenea</taxon>
        <taxon>Strigeidida</taxon>
        <taxon>Schistosomatoidea</taxon>
        <taxon>Schistosomatidae</taxon>
        <taxon>Schistosoma</taxon>
    </lineage>
</organism>
<proteinExistence type="predicted"/>
<accession>A0A095A380</accession>
<name>A0A095A380_SCHHA</name>